<reference evidence="2 3" key="1">
    <citation type="journal article" date="2016" name="BMC Genomics">
        <title>Comparative genomic and transcriptomic analyses of the Fuzhuan brick tea-fermentation fungus Aspergillus cristatus.</title>
        <authorList>
            <person name="Ge Y."/>
            <person name="Wang Y."/>
            <person name="Liu Y."/>
            <person name="Tan Y."/>
            <person name="Ren X."/>
            <person name="Zhang X."/>
            <person name="Hyde K.D."/>
            <person name="Liu Y."/>
            <person name="Liu Z."/>
        </authorList>
    </citation>
    <scope>NUCLEOTIDE SEQUENCE [LARGE SCALE GENOMIC DNA]</scope>
    <source>
        <strain evidence="2 3">GZAAS20.1005</strain>
    </source>
</reference>
<evidence type="ECO:0000256" key="1">
    <source>
        <dbReference type="SAM" id="SignalP"/>
    </source>
</evidence>
<dbReference type="AlphaFoldDB" id="A0A1E3B330"/>
<gene>
    <name evidence="2" type="ORF">SI65_09294</name>
</gene>
<sequence length="122" mass="13112">MQLKPLIALFLTTLPVITAAQPLSTDLADPEQAMQAKSVFPTDVETRAVPAELTSLPLAALEKRQLDGDILLPLIELMTKVLKGLVQGGGGGLGVEPEEVRVMLDELKKIRDEQHKGTMATS</sequence>
<proteinExistence type="predicted"/>
<feature type="chain" id="PRO_5009123419" evidence="1">
    <location>
        <begin position="20"/>
        <end position="122"/>
    </location>
</feature>
<evidence type="ECO:0000313" key="2">
    <source>
        <dbReference type="EMBL" id="ODM15353.1"/>
    </source>
</evidence>
<keyword evidence="1" id="KW-0732">Signal</keyword>
<dbReference type="VEuPathDB" id="FungiDB:SI65_09294"/>
<feature type="signal peptide" evidence="1">
    <location>
        <begin position="1"/>
        <end position="19"/>
    </location>
</feature>
<dbReference type="EMBL" id="JXNT01000017">
    <property type="protein sequence ID" value="ODM15353.1"/>
    <property type="molecule type" value="Genomic_DNA"/>
</dbReference>
<comment type="caution">
    <text evidence="2">The sequence shown here is derived from an EMBL/GenBank/DDBJ whole genome shotgun (WGS) entry which is preliminary data.</text>
</comment>
<keyword evidence="3" id="KW-1185">Reference proteome</keyword>
<accession>A0A1E3B330</accession>
<protein>
    <submittedName>
        <fullName evidence="2">Uncharacterized protein</fullName>
    </submittedName>
</protein>
<evidence type="ECO:0000313" key="3">
    <source>
        <dbReference type="Proteomes" id="UP000094569"/>
    </source>
</evidence>
<name>A0A1E3B330_ASPCR</name>
<organism evidence="2 3">
    <name type="scientific">Aspergillus cristatus</name>
    <name type="common">Chinese Fuzhuan brick tea-fermentation fungus</name>
    <name type="synonym">Eurotium cristatum</name>
    <dbReference type="NCBI Taxonomy" id="573508"/>
    <lineage>
        <taxon>Eukaryota</taxon>
        <taxon>Fungi</taxon>
        <taxon>Dikarya</taxon>
        <taxon>Ascomycota</taxon>
        <taxon>Pezizomycotina</taxon>
        <taxon>Eurotiomycetes</taxon>
        <taxon>Eurotiomycetidae</taxon>
        <taxon>Eurotiales</taxon>
        <taxon>Aspergillaceae</taxon>
        <taxon>Aspergillus</taxon>
        <taxon>Aspergillus subgen. Aspergillus</taxon>
    </lineage>
</organism>
<dbReference type="Proteomes" id="UP000094569">
    <property type="component" value="Unassembled WGS sequence"/>
</dbReference>
<dbReference type="OrthoDB" id="4507473at2759"/>